<evidence type="ECO:0000256" key="2">
    <source>
        <dbReference type="ARBA" id="ARBA00005695"/>
    </source>
</evidence>
<keyword evidence="3" id="KW-0813">Transport</keyword>
<dbReference type="SUPFAM" id="SSF53850">
    <property type="entry name" value="Periplasmic binding protein-like II"/>
    <property type="match status" value="1"/>
</dbReference>
<dbReference type="Gene3D" id="3.40.190.10">
    <property type="entry name" value="Periplasmic binding protein-like II"/>
    <property type="match status" value="1"/>
</dbReference>
<dbReference type="PANTHER" id="PTHR30290:SF10">
    <property type="entry name" value="PERIPLASMIC OLIGOPEPTIDE-BINDING PROTEIN-RELATED"/>
    <property type="match status" value="1"/>
</dbReference>
<dbReference type="PIRSF" id="PIRSF002741">
    <property type="entry name" value="MppA"/>
    <property type="match status" value="1"/>
</dbReference>
<dbReference type="PANTHER" id="PTHR30290">
    <property type="entry name" value="PERIPLASMIC BINDING COMPONENT OF ABC TRANSPORTER"/>
    <property type="match status" value="1"/>
</dbReference>
<protein>
    <submittedName>
        <fullName evidence="6">Peptide ABC transporter substrate-binding protein</fullName>
    </submittedName>
</protein>
<dbReference type="EMBL" id="BAAADS010000001">
    <property type="protein sequence ID" value="GAA0591426.1"/>
    <property type="molecule type" value="Genomic_DNA"/>
</dbReference>
<accession>A0ABN1FIG3</accession>
<comment type="caution">
    <text evidence="6">The sequence shown here is derived from an EMBL/GenBank/DDBJ whole genome shotgun (WGS) entry which is preliminary data.</text>
</comment>
<evidence type="ECO:0000313" key="6">
    <source>
        <dbReference type="EMBL" id="GAA0591426.1"/>
    </source>
</evidence>
<dbReference type="Gene3D" id="3.90.76.10">
    <property type="entry name" value="Dipeptide-binding Protein, Domain 1"/>
    <property type="match status" value="1"/>
</dbReference>
<dbReference type="InterPro" id="IPR000914">
    <property type="entry name" value="SBP_5_dom"/>
</dbReference>
<gene>
    <name evidence="6" type="ORF">GCM10009001_04400</name>
</gene>
<comment type="similarity">
    <text evidence="2">Belongs to the bacterial solute-binding protein 5 family.</text>
</comment>
<dbReference type="InterPro" id="IPR023765">
    <property type="entry name" value="SBP_5_CS"/>
</dbReference>
<dbReference type="Gene3D" id="3.10.105.10">
    <property type="entry name" value="Dipeptide-binding Protein, Domain 3"/>
    <property type="match status" value="1"/>
</dbReference>
<evidence type="ECO:0000256" key="3">
    <source>
        <dbReference type="ARBA" id="ARBA00022448"/>
    </source>
</evidence>
<dbReference type="CDD" id="cd08504">
    <property type="entry name" value="PBP2_OppA"/>
    <property type="match status" value="1"/>
</dbReference>
<organism evidence="6 7">
    <name type="scientific">Virgibacillus siamensis</name>
    <dbReference type="NCBI Taxonomy" id="480071"/>
    <lineage>
        <taxon>Bacteria</taxon>
        <taxon>Bacillati</taxon>
        <taxon>Bacillota</taxon>
        <taxon>Bacilli</taxon>
        <taxon>Bacillales</taxon>
        <taxon>Bacillaceae</taxon>
        <taxon>Virgibacillus</taxon>
    </lineage>
</organism>
<dbReference type="PROSITE" id="PS51257">
    <property type="entry name" value="PROKAR_LIPOPROTEIN"/>
    <property type="match status" value="1"/>
</dbReference>
<proteinExistence type="inferred from homology"/>
<sequence>MEGRLHKLFTVFLLILVGLFVAGCSNNSDESGDNSTDGTKQSGQKNTELADEQVLHFVRNADLPTVDLSKATDTTSAEVIQRTHPGLITFKNQEIVPEMAAEMPEKNEDGTVYTFKLRKDVKWSNGDPLTAQDFVFAWRRLIKPETKSQYAYIMGIANVKNANKIMNKDSDIYGQVEKLGVKAIDEHTLQVTLESPIPYFTSLMAFNKFAPLNESFVKEQGDKYAKEPKNLLTIGPYKLTKWEHGVSWTLEKNPDYYAANEVNITKATFKVVKEENTQLSLYKSDEIQVDSLTSEQVDAYKDTPDFQRIAGNCIFWWQLNAKKVPEFKYDNVRKAMSMIIDREGLVNVLLNNGSIAAQYVVPKNFAKGPDGEDFRKGSEDYLPGGVEEAKKLWKKAKEKNGFDTLKVEYVTTDGDSAAQMGEYMANQLEQLEGLKINIKKLPWNAYLDYVQGGEYELDAGSGWCPDYKDPMTFLGYWHSDGPNENVGLNTEDYDKLIDQARKYAKEQKPKKRWKTLKEAEKVLIENAYTIPTYQNGESMIVKPYVEGIVFQSFGIETYFREAEVYKH</sequence>
<evidence type="ECO:0000259" key="5">
    <source>
        <dbReference type="Pfam" id="PF00496"/>
    </source>
</evidence>
<dbReference type="Pfam" id="PF00496">
    <property type="entry name" value="SBP_bac_5"/>
    <property type="match status" value="1"/>
</dbReference>
<dbReference type="RefSeq" id="WP_343809863.1">
    <property type="nucleotide sequence ID" value="NZ_BAAADS010000001.1"/>
</dbReference>
<evidence type="ECO:0000313" key="7">
    <source>
        <dbReference type="Proteomes" id="UP001500866"/>
    </source>
</evidence>
<keyword evidence="7" id="KW-1185">Reference proteome</keyword>
<feature type="domain" description="Solute-binding protein family 5" evidence="5">
    <location>
        <begin position="94"/>
        <end position="483"/>
    </location>
</feature>
<reference evidence="6 7" key="1">
    <citation type="journal article" date="2019" name="Int. J. Syst. Evol. Microbiol.">
        <title>The Global Catalogue of Microorganisms (GCM) 10K type strain sequencing project: providing services to taxonomists for standard genome sequencing and annotation.</title>
        <authorList>
            <consortium name="The Broad Institute Genomics Platform"/>
            <consortium name="The Broad Institute Genome Sequencing Center for Infectious Disease"/>
            <person name="Wu L."/>
            <person name="Ma J."/>
        </authorList>
    </citation>
    <scope>NUCLEOTIDE SEQUENCE [LARGE SCALE GENOMIC DNA]</scope>
    <source>
        <strain evidence="6 7">JCM 15395</strain>
    </source>
</reference>
<dbReference type="PROSITE" id="PS01040">
    <property type="entry name" value="SBP_BACTERIAL_5"/>
    <property type="match status" value="1"/>
</dbReference>
<evidence type="ECO:0000256" key="4">
    <source>
        <dbReference type="ARBA" id="ARBA00022729"/>
    </source>
</evidence>
<dbReference type="InterPro" id="IPR039424">
    <property type="entry name" value="SBP_5"/>
</dbReference>
<keyword evidence="4" id="KW-0732">Signal</keyword>
<name>A0ABN1FIG3_9BACI</name>
<dbReference type="Proteomes" id="UP001500866">
    <property type="component" value="Unassembled WGS sequence"/>
</dbReference>
<dbReference type="InterPro" id="IPR030678">
    <property type="entry name" value="Peptide/Ni-bd"/>
</dbReference>
<evidence type="ECO:0000256" key="1">
    <source>
        <dbReference type="ARBA" id="ARBA00004193"/>
    </source>
</evidence>
<comment type="subcellular location">
    <subcellularLocation>
        <location evidence="1">Cell membrane</location>
        <topology evidence="1">Lipid-anchor</topology>
    </subcellularLocation>
</comment>